<dbReference type="AlphaFoldDB" id="A0A1S1NB50"/>
<dbReference type="InterPro" id="IPR029058">
    <property type="entry name" value="AB_hydrolase_fold"/>
</dbReference>
<evidence type="ECO:0000256" key="1">
    <source>
        <dbReference type="ARBA" id="ARBA00022801"/>
    </source>
</evidence>
<dbReference type="PANTHER" id="PTHR43056">
    <property type="entry name" value="PEPTIDASE S9 PROLYL OLIGOPEPTIDASE"/>
    <property type="match status" value="1"/>
</dbReference>
<dbReference type="RefSeq" id="WP_071028370.1">
    <property type="nucleotide sequence ID" value="NZ_MLQM01000111.1"/>
</dbReference>
<organism evidence="3 4">
    <name type="scientific">Mycobacterium talmoniae</name>
    <dbReference type="NCBI Taxonomy" id="1858794"/>
    <lineage>
        <taxon>Bacteria</taxon>
        <taxon>Bacillati</taxon>
        <taxon>Actinomycetota</taxon>
        <taxon>Actinomycetes</taxon>
        <taxon>Mycobacteriales</taxon>
        <taxon>Mycobacteriaceae</taxon>
        <taxon>Mycobacterium</taxon>
    </lineage>
</organism>
<dbReference type="InterPro" id="IPR008979">
    <property type="entry name" value="Galactose-bd-like_sf"/>
</dbReference>
<proteinExistence type="predicted"/>
<dbReference type="Pfam" id="PF08530">
    <property type="entry name" value="PepX_C"/>
    <property type="match status" value="1"/>
</dbReference>
<dbReference type="InterPro" id="IPR005674">
    <property type="entry name" value="CocE/Ser_esterase"/>
</dbReference>
<feature type="domain" description="Xaa-Pro dipeptidyl-peptidase C-terminal" evidence="2">
    <location>
        <begin position="323"/>
        <end position="557"/>
    </location>
</feature>
<evidence type="ECO:0000313" key="3">
    <source>
        <dbReference type="EMBL" id="OHV00369.1"/>
    </source>
</evidence>
<dbReference type="SMART" id="SM00939">
    <property type="entry name" value="PepX_C"/>
    <property type="match status" value="1"/>
</dbReference>
<dbReference type="Gene3D" id="1.10.3020.20">
    <property type="match status" value="1"/>
</dbReference>
<dbReference type="Proteomes" id="UP000179734">
    <property type="component" value="Unassembled WGS sequence"/>
</dbReference>
<dbReference type="Gene3D" id="2.60.120.260">
    <property type="entry name" value="Galactose-binding domain-like"/>
    <property type="match status" value="1"/>
</dbReference>
<dbReference type="InterPro" id="IPR013736">
    <property type="entry name" value="Xaa-Pro_dipept_C"/>
</dbReference>
<reference evidence="3 4" key="1">
    <citation type="submission" date="2016-10" db="EMBL/GenBank/DDBJ databases">
        <title>Genome sequence of Mycobacterium talmonii.</title>
        <authorList>
            <person name="Greninger A.L."/>
            <person name="Elliott B."/>
            <person name="Vasireddy S."/>
            <person name="Vasireddy R."/>
        </authorList>
    </citation>
    <scope>NUCLEOTIDE SEQUENCE [LARGE SCALE GENOMIC DNA]</scope>
    <source>
        <strain evidence="4">NE-TNMC-100812</strain>
    </source>
</reference>
<dbReference type="SUPFAM" id="SSF53474">
    <property type="entry name" value="alpha/beta-Hydrolases"/>
    <property type="match status" value="1"/>
</dbReference>
<dbReference type="EMBL" id="MLQM01000111">
    <property type="protein sequence ID" value="OHV00369.1"/>
    <property type="molecule type" value="Genomic_DNA"/>
</dbReference>
<comment type="caution">
    <text evidence="3">The sequence shown here is derived from an EMBL/GenBank/DDBJ whole genome shotgun (WGS) entry which is preliminary data.</text>
</comment>
<gene>
    <name evidence="3" type="ORF">BKN37_18150</name>
</gene>
<evidence type="ECO:0000313" key="4">
    <source>
        <dbReference type="Proteomes" id="UP000179734"/>
    </source>
</evidence>
<protein>
    <submittedName>
        <fullName evidence="3">Hydrolase</fullName>
    </submittedName>
</protein>
<sequence length="562" mass="62610">MNTNAPALDRPWRRPGALRYALTRLAGLLRCPIDVYPPQPGAVLIERDVAVTTRDGTVLRVNVHLPHGDGPFPVLLSAHPYDKDNVPAKRRWGAGYSVPFQYRILRQPSRIRFSSLTGWEAPDPAWWTARGFAVVNADLRGAGHSDGASALLSDQEGEDVYDLIEWAAAQPWSSGAVGMIGVSYLAISQWKAAALRPPHLRAIVPWEGFTDPYRDLLRPGGIQEVGFVRIWSRGLRNVRLKYQLGEENTKRPLVDDWWRSLAPDLANIEVPALICGSFSDNNLHSRGSIRGFEHLGSAEKHLYTHRAGKWCNFYSEPSLQAQLAFLDRHLRDGTSTPLPRVRLEVRESRDQIVAVRDESSWPLASTRWTPLHLTNTGLSTDPAAADGAISFDTRSRGACFGWTVPEDTELTGPMAVRLFVEVTGHPDVDLFVGVEKWRGARYVPFEGSYGFGRDRITSGWLRASLRALDEQRSRPFQPVPTFTTPEPLQPGQVVQVDIPLGPSATLFRAGERLRLVVAGRWLWPRNPLTGQFPTAYRSLSRGTCTLHWGPGRDAQLLVPMIG</sequence>
<keyword evidence="1 3" id="KW-0378">Hydrolase</keyword>
<keyword evidence="4" id="KW-1185">Reference proteome</keyword>
<dbReference type="Pfam" id="PF02129">
    <property type="entry name" value="Peptidase_S15"/>
    <property type="match status" value="1"/>
</dbReference>
<dbReference type="PANTHER" id="PTHR43056:SF10">
    <property type="entry name" value="COCE_NOND FAMILY, PUTATIVE (AFU_ORTHOLOGUE AFUA_7G00600)-RELATED"/>
    <property type="match status" value="1"/>
</dbReference>
<dbReference type="InterPro" id="IPR050585">
    <property type="entry name" value="Xaa-Pro_dipeptidyl-ppase/CocE"/>
</dbReference>
<dbReference type="InterPro" id="IPR000383">
    <property type="entry name" value="Xaa-Pro-like_dom"/>
</dbReference>
<dbReference type="GO" id="GO:0008239">
    <property type="term" value="F:dipeptidyl-peptidase activity"/>
    <property type="evidence" value="ECO:0007669"/>
    <property type="project" value="InterPro"/>
</dbReference>
<evidence type="ECO:0000259" key="2">
    <source>
        <dbReference type="SMART" id="SM00939"/>
    </source>
</evidence>
<dbReference type="NCBIfam" id="TIGR00976">
    <property type="entry name" value="CocE_NonD"/>
    <property type="match status" value="2"/>
</dbReference>
<dbReference type="SUPFAM" id="SSF49785">
    <property type="entry name" value="Galactose-binding domain-like"/>
    <property type="match status" value="1"/>
</dbReference>
<name>A0A1S1NB50_9MYCO</name>
<dbReference type="Gene3D" id="3.40.50.1820">
    <property type="entry name" value="alpha/beta hydrolase"/>
    <property type="match status" value="1"/>
</dbReference>
<accession>A0A1S1NB50</accession>